<dbReference type="EMBL" id="JADGKB010000114">
    <property type="protein sequence ID" value="KAJ3253284.1"/>
    <property type="molecule type" value="Genomic_DNA"/>
</dbReference>
<dbReference type="AlphaFoldDB" id="A0AAD5Y5E4"/>
<evidence type="ECO:0000256" key="1">
    <source>
        <dbReference type="SAM" id="MobiDB-lite"/>
    </source>
</evidence>
<organism evidence="3 4">
    <name type="scientific">Boothiomyces macroporosus</name>
    <dbReference type="NCBI Taxonomy" id="261099"/>
    <lineage>
        <taxon>Eukaryota</taxon>
        <taxon>Fungi</taxon>
        <taxon>Fungi incertae sedis</taxon>
        <taxon>Chytridiomycota</taxon>
        <taxon>Chytridiomycota incertae sedis</taxon>
        <taxon>Chytridiomycetes</taxon>
        <taxon>Rhizophydiales</taxon>
        <taxon>Terramycetaceae</taxon>
        <taxon>Boothiomyces</taxon>
    </lineage>
</organism>
<feature type="chain" id="PRO_5042201202" evidence="2">
    <location>
        <begin position="19"/>
        <end position="242"/>
    </location>
</feature>
<evidence type="ECO:0000256" key="2">
    <source>
        <dbReference type="SAM" id="SignalP"/>
    </source>
</evidence>
<sequence length="242" mass="26151">MKILKILSLASTIYCASSTIKHQSATATKTQPISTTTSAPTHTAVPLVEALTYNCTFHSTLPHHTQFDGCPRELVWNNDTITINVMYDNIKTERKAKTAIFNFKNKGSKVFGSNATAFDGTDPETIHFEFNPTKLSVNASQLGDVNNEYIVTLEMILSELDPNSSVPIITTVRGPLFAIRTLEFQLQNFSISTNGTSTNSSGSSGNSAPAPTIVQIPSNPSATSSAVKITPLVLLFALLRLI</sequence>
<accession>A0AAD5Y5E4</accession>
<feature type="compositionally biased region" description="Low complexity" evidence="1">
    <location>
        <begin position="195"/>
        <end position="207"/>
    </location>
</feature>
<proteinExistence type="predicted"/>
<evidence type="ECO:0000313" key="4">
    <source>
        <dbReference type="Proteomes" id="UP001210925"/>
    </source>
</evidence>
<protein>
    <submittedName>
        <fullName evidence="3">Uncharacterized protein</fullName>
    </submittedName>
</protein>
<gene>
    <name evidence="3" type="ORF">HK103_000778</name>
</gene>
<dbReference type="Proteomes" id="UP001210925">
    <property type="component" value="Unassembled WGS sequence"/>
</dbReference>
<feature type="region of interest" description="Disordered" evidence="1">
    <location>
        <begin position="195"/>
        <end position="223"/>
    </location>
</feature>
<reference evidence="3" key="1">
    <citation type="submission" date="2020-05" db="EMBL/GenBank/DDBJ databases">
        <title>Phylogenomic resolution of chytrid fungi.</title>
        <authorList>
            <person name="Stajich J.E."/>
            <person name="Amses K."/>
            <person name="Simmons R."/>
            <person name="Seto K."/>
            <person name="Myers J."/>
            <person name="Bonds A."/>
            <person name="Quandt C.A."/>
            <person name="Barry K."/>
            <person name="Liu P."/>
            <person name="Grigoriev I."/>
            <person name="Longcore J.E."/>
            <person name="James T.Y."/>
        </authorList>
    </citation>
    <scope>NUCLEOTIDE SEQUENCE</scope>
    <source>
        <strain evidence="3">PLAUS21</strain>
    </source>
</reference>
<keyword evidence="2" id="KW-0732">Signal</keyword>
<keyword evidence="4" id="KW-1185">Reference proteome</keyword>
<comment type="caution">
    <text evidence="3">The sequence shown here is derived from an EMBL/GenBank/DDBJ whole genome shotgun (WGS) entry which is preliminary data.</text>
</comment>
<evidence type="ECO:0000313" key="3">
    <source>
        <dbReference type="EMBL" id="KAJ3253284.1"/>
    </source>
</evidence>
<name>A0AAD5Y5E4_9FUNG</name>
<feature type="signal peptide" evidence="2">
    <location>
        <begin position="1"/>
        <end position="18"/>
    </location>
</feature>